<name>A0A256LEG4_9LACO</name>
<sequence length="129" mass="14933">MADTTFDKQQFKDYLRINFDEDNAVIENLWRGAEEVICTQVSKTATPEKLSKYQMFTIAVRLLATHWYESKTAVPQTATVKANTTEIPYGVTRLIDIIYTRYVNDPEFNEDKNSGNEEQDGQEQGRRDI</sequence>
<dbReference type="EMBL" id="NGNV01000044">
    <property type="protein sequence ID" value="OYR87336.1"/>
    <property type="molecule type" value="Genomic_DNA"/>
</dbReference>
<dbReference type="NCBIfam" id="TIGR01560">
    <property type="entry name" value="put_DNA_pack"/>
    <property type="match status" value="1"/>
</dbReference>
<dbReference type="Proteomes" id="UP000216316">
    <property type="component" value="Unassembled WGS sequence"/>
</dbReference>
<keyword evidence="5" id="KW-1185">Reference proteome</keyword>
<dbReference type="Gene3D" id="1.10.3230.30">
    <property type="entry name" value="Phage gp6-like head-tail connector protein"/>
    <property type="match status" value="1"/>
</dbReference>
<feature type="region of interest" description="Disordered" evidence="1">
    <location>
        <begin position="106"/>
        <end position="129"/>
    </location>
</feature>
<dbReference type="RefSeq" id="WP_094496322.1">
    <property type="nucleotide sequence ID" value="NZ_NGNV01000044.1"/>
</dbReference>
<evidence type="ECO:0000313" key="5">
    <source>
        <dbReference type="Proteomes" id="UP000216316"/>
    </source>
</evidence>
<evidence type="ECO:0000313" key="3">
    <source>
        <dbReference type="EMBL" id="OYR90957.1"/>
    </source>
</evidence>
<evidence type="ECO:0000313" key="4">
    <source>
        <dbReference type="Proteomes" id="UP000215828"/>
    </source>
</evidence>
<protein>
    <recommendedName>
        <fullName evidence="6">DNA packaging protein</fullName>
    </recommendedName>
</protein>
<dbReference type="AlphaFoldDB" id="A0A256LEG4"/>
<dbReference type="Pfam" id="PF05135">
    <property type="entry name" value="Phage_connect_1"/>
    <property type="match status" value="1"/>
</dbReference>
<reference evidence="4 5" key="3">
    <citation type="submission" date="2017-09" db="EMBL/GenBank/DDBJ databases">
        <title>Tripartite evolution among Lactobacillus johnsonii, Lactobacillus taiwanensis, Lactobacillus reuteri and their rodent host.</title>
        <authorList>
            <person name="Wang T."/>
            <person name="Knowles S."/>
            <person name="Cheng C."/>
        </authorList>
    </citation>
    <scope>NUCLEOTIDE SEQUENCE [LARGE SCALE GENOMIC DNA]</scope>
    <source>
        <strain evidence="3 4">609q</strain>
        <strain evidence="2 5">609u</strain>
    </source>
</reference>
<dbReference type="EMBL" id="NGNX01000033">
    <property type="protein sequence ID" value="OYR90957.1"/>
    <property type="molecule type" value="Genomic_DNA"/>
</dbReference>
<evidence type="ECO:0008006" key="6">
    <source>
        <dbReference type="Google" id="ProtNLM"/>
    </source>
</evidence>
<evidence type="ECO:0000256" key="1">
    <source>
        <dbReference type="SAM" id="MobiDB-lite"/>
    </source>
</evidence>
<dbReference type="InterPro" id="IPR021146">
    <property type="entry name" value="Phage_gp6-like_head-tail"/>
</dbReference>
<dbReference type="CDD" id="cd08054">
    <property type="entry name" value="gp6"/>
    <property type="match status" value="1"/>
</dbReference>
<dbReference type="InterPro" id="IPR006450">
    <property type="entry name" value="Phage_HK97_gp6-like"/>
</dbReference>
<proteinExistence type="predicted"/>
<gene>
    <name evidence="2" type="ORF">CBF53_07755</name>
    <name evidence="3" type="ORF">CBF70_07200</name>
</gene>
<comment type="caution">
    <text evidence="3">The sequence shown here is derived from an EMBL/GenBank/DDBJ whole genome shotgun (WGS) entry which is preliminary data.</text>
</comment>
<organism evidence="3 4">
    <name type="scientific">Lactobacillus taiwanensis</name>
    <dbReference type="NCBI Taxonomy" id="508451"/>
    <lineage>
        <taxon>Bacteria</taxon>
        <taxon>Bacillati</taxon>
        <taxon>Bacillota</taxon>
        <taxon>Bacilli</taxon>
        <taxon>Lactobacillales</taxon>
        <taxon>Lactobacillaceae</taxon>
        <taxon>Lactobacillus</taxon>
    </lineage>
</organism>
<evidence type="ECO:0000313" key="2">
    <source>
        <dbReference type="EMBL" id="OYR87336.1"/>
    </source>
</evidence>
<dbReference type="Proteomes" id="UP000215828">
    <property type="component" value="Unassembled WGS sequence"/>
</dbReference>
<accession>A0A256LEG4</accession>
<reference evidence="2 5" key="2">
    <citation type="submission" date="2017-05" db="EMBL/GenBank/DDBJ databases">
        <authorList>
            <person name="Lin X.B."/>
            <person name="Stothard P."/>
            <person name="Tasseva G."/>
            <person name="Walter J."/>
        </authorList>
    </citation>
    <scope>NUCLEOTIDE SEQUENCE [LARGE SCALE GENOMIC DNA]</scope>
    <source>
        <strain evidence="2 5">609u</strain>
    </source>
</reference>
<reference evidence="3 4" key="1">
    <citation type="submission" date="2017-04" db="EMBL/GenBank/DDBJ databases">
        <authorList>
            <person name="Afonso C.L."/>
            <person name="Miller P.J."/>
            <person name="Scott M.A."/>
            <person name="Spackman E."/>
            <person name="Goraichik I."/>
            <person name="Dimitrov K.M."/>
            <person name="Suarez D.L."/>
            <person name="Swayne D.E."/>
        </authorList>
    </citation>
    <scope>NUCLEOTIDE SEQUENCE [LARGE SCALE GENOMIC DNA]</scope>
    <source>
        <strain evidence="3 4">609q</strain>
    </source>
</reference>